<accession>A0A4U8UV37</accession>
<dbReference type="AlphaFoldDB" id="A0A4U8UV37"/>
<organism evidence="1 2">
    <name type="scientific">Steinernema carpocapsae</name>
    <name type="common">Entomopathogenic nematode</name>
    <dbReference type="NCBI Taxonomy" id="34508"/>
    <lineage>
        <taxon>Eukaryota</taxon>
        <taxon>Metazoa</taxon>
        <taxon>Ecdysozoa</taxon>
        <taxon>Nematoda</taxon>
        <taxon>Chromadorea</taxon>
        <taxon>Rhabditida</taxon>
        <taxon>Tylenchina</taxon>
        <taxon>Panagrolaimomorpha</taxon>
        <taxon>Strongyloidoidea</taxon>
        <taxon>Steinernematidae</taxon>
        <taxon>Steinernema</taxon>
    </lineage>
</organism>
<dbReference type="EMBL" id="AZBU02000001">
    <property type="protein sequence ID" value="TMS36595.1"/>
    <property type="molecule type" value="Genomic_DNA"/>
</dbReference>
<name>A0A4U8UV37_STECR</name>
<evidence type="ECO:0000313" key="1">
    <source>
        <dbReference type="EMBL" id="TMS36595.1"/>
    </source>
</evidence>
<protein>
    <submittedName>
        <fullName evidence="1">Uncharacterized protein</fullName>
    </submittedName>
</protein>
<sequence>MTNRISQAVHSRSCSVIIQLSLVISFLRQPSVDSRNLSIERNCLQVRLRQFTFRYLTQAPALALYRLSIFAGFTLLGDCIHSQ</sequence>
<dbReference type="Proteomes" id="UP000298663">
    <property type="component" value="Chromosome X"/>
</dbReference>
<keyword evidence="2" id="KW-1185">Reference proteome</keyword>
<reference evidence="1 2" key="1">
    <citation type="journal article" date="2015" name="Genome Biol.">
        <title>Comparative genomics of Steinernema reveals deeply conserved gene regulatory networks.</title>
        <authorList>
            <person name="Dillman A.R."/>
            <person name="Macchietto M."/>
            <person name="Porter C.F."/>
            <person name="Rogers A."/>
            <person name="Williams B."/>
            <person name="Antoshechkin I."/>
            <person name="Lee M.M."/>
            <person name="Goodwin Z."/>
            <person name="Lu X."/>
            <person name="Lewis E.E."/>
            <person name="Goodrich-Blair H."/>
            <person name="Stock S.P."/>
            <person name="Adams B.J."/>
            <person name="Sternberg P.W."/>
            <person name="Mortazavi A."/>
        </authorList>
    </citation>
    <scope>NUCLEOTIDE SEQUENCE [LARGE SCALE GENOMIC DNA]</scope>
    <source>
        <strain evidence="1 2">ALL</strain>
    </source>
</reference>
<comment type="caution">
    <text evidence="1">The sequence shown here is derived from an EMBL/GenBank/DDBJ whole genome shotgun (WGS) entry which is preliminary data.</text>
</comment>
<gene>
    <name evidence="1" type="ORF">L596_003726</name>
</gene>
<proteinExistence type="predicted"/>
<evidence type="ECO:0000313" key="2">
    <source>
        <dbReference type="Proteomes" id="UP000298663"/>
    </source>
</evidence>
<reference evidence="1 2" key="2">
    <citation type="journal article" date="2019" name="G3 (Bethesda)">
        <title>Hybrid Assembly of the Genome of the Entomopathogenic Nematode Steinernema carpocapsae Identifies the X-Chromosome.</title>
        <authorList>
            <person name="Serra L."/>
            <person name="Macchietto M."/>
            <person name="Macias-Munoz A."/>
            <person name="McGill C.J."/>
            <person name="Rodriguez I.M."/>
            <person name="Rodriguez B."/>
            <person name="Murad R."/>
            <person name="Mortazavi A."/>
        </authorList>
    </citation>
    <scope>NUCLEOTIDE SEQUENCE [LARGE SCALE GENOMIC DNA]</scope>
    <source>
        <strain evidence="1 2">ALL</strain>
    </source>
</reference>
<dbReference type="EMBL" id="CM016762">
    <property type="protein sequence ID" value="TMS36595.1"/>
    <property type="molecule type" value="Genomic_DNA"/>
</dbReference>